<feature type="compositionally biased region" description="Low complexity" evidence="1">
    <location>
        <begin position="331"/>
        <end position="348"/>
    </location>
</feature>
<dbReference type="SUPFAM" id="SSF52540">
    <property type="entry name" value="P-loop containing nucleoside triphosphate hydrolases"/>
    <property type="match status" value="1"/>
</dbReference>
<name>A0A518ELH0_9BACT</name>
<dbReference type="Gene3D" id="3.40.50.300">
    <property type="entry name" value="P-loop containing nucleotide triphosphate hydrolases"/>
    <property type="match status" value="1"/>
</dbReference>
<reference evidence="2 3" key="1">
    <citation type="submission" date="2019-02" db="EMBL/GenBank/DDBJ databases">
        <title>Deep-cultivation of Planctomycetes and their phenomic and genomic characterization uncovers novel biology.</title>
        <authorList>
            <person name="Wiegand S."/>
            <person name="Jogler M."/>
            <person name="Boedeker C."/>
            <person name="Pinto D."/>
            <person name="Vollmers J."/>
            <person name="Rivas-Marin E."/>
            <person name="Kohn T."/>
            <person name="Peeters S.H."/>
            <person name="Heuer A."/>
            <person name="Rast P."/>
            <person name="Oberbeckmann S."/>
            <person name="Bunk B."/>
            <person name="Jeske O."/>
            <person name="Meyerdierks A."/>
            <person name="Storesund J.E."/>
            <person name="Kallscheuer N."/>
            <person name="Luecker S."/>
            <person name="Lage O.M."/>
            <person name="Pohl T."/>
            <person name="Merkel B.J."/>
            <person name="Hornburger P."/>
            <person name="Mueller R.-W."/>
            <person name="Bruemmer F."/>
            <person name="Labrenz M."/>
            <person name="Spormann A.M."/>
            <person name="Op den Camp H."/>
            <person name="Overmann J."/>
            <person name="Amann R."/>
            <person name="Jetten M.S.M."/>
            <person name="Mascher T."/>
            <person name="Medema M.H."/>
            <person name="Devos D.P."/>
            <person name="Kaster A.-K."/>
            <person name="Ovreas L."/>
            <person name="Rohde M."/>
            <person name="Galperin M.Y."/>
            <person name="Jogler C."/>
        </authorList>
    </citation>
    <scope>NUCLEOTIDE SEQUENCE [LARGE SCALE GENOMIC DNA]</scope>
    <source>
        <strain evidence="2 3">Poly30</strain>
    </source>
</reference>
<keyword evidence="3" id="KW-1185">Reference proteome</keyword>
<evidence type="ECO:0000256" key="1">
    <source>
        <dbReference type="SAM" id="MobiDB-lite"/>
    </source>
</evidence>
<feature type="region of interest" description="Disordered" evidence="1">
    <location>
        <begin position="279"/>
        <end position="300"/>
    </location>
</feature>
<proteinExistence type="predicted"/>
<dbReference type="OrthoDB" id="211159at2"/>
<feature type="region of interest" description="Disordered" evidence="1">
    <location>
        <begin position="318"/>
        <end position="370"/>
    </location>
</feature>
<dbReference type="EMBL" id="CP036434">
    <property type="protein sequence ID" value="QDV04901.1"/>
    <property type="molecule type" value="Genomic_DNA"/>
</dbReference>
<gene>
    <name evidence="2" type="ORF">Poly30_03950</name>
</gene>
<evidence type="ECO:0000313" key="3">
    <source>
        <dbReference type="Proteomes" id="UP000320390"/>
    </source>
</evidence>
<dbReference type="AlphaFoldDB" id="A0A518ELH0"/>
<dbReference type="Proteomes" id="UP000320390">
    <property type="component" value="Chromosome"/>
</dbReference>
<evidence type="ECO:0000313" key="2">
    <source>
        <dbReference type="EMBL" id="QDV04901.1"/>
    </source>
</evidence>
<dbReference type="InterPro" id="IPR027417">
    <property type="entry name" value="P-loop_NTPase"/>
</dbReference>
<sequence>MTAAHRPRTVPTGWSAVDAVLRASEGKEWDALVSQGAAGGDRAAEELPSSSGGLVRGAVHEWFGVGQPGGASEKGSAWSPPLFLLTHLARQAARDAADRGAPDHVVWIGRSVWPYPRALSHPVGVDLVGEPGYRPQLEASITLVDGEQDRATGPDLLTRSLFVATTTGEKRSRGEVSERLWAIDTTLRCPGVTAVIADGSGLPMAATRRLQLAAASAGALVLLARPPEEVREISAATTRWMVTREAVPDEEMSRASPRWRLALIRAKGAQRVISAPDIPLHTLRGTGSGNGPEDRLEDREAMGRRRNLPGIQRYMHSHAARPSTPPAFLFDRPLPASAPARDASAPCPEDVVPSPDTNERRARLHRGTLQ</sequence>
<organism evidence="2 3">
    <name type="scientific">Saltatorellus ferox</name>
    <dbReference type="NCBI Taxonomy" id="2528018"/>
    <lineage>
        <taxon>Bacteria</taxon>
        <taxon>Pseudomonadati</taxon>
        <taxon>Planctomycetota</taxon>
        <taxon>Planctomycetia</taxon>
        <taxon>Planctomycetia incertae sedis</taxon>
        <taxon>Saltatorellus</taxon>
    </lineage>
</organism>
<accession>A0A518ELH0</accession>
<dbReference type="RefSeq" id="WP_145194335.1">
    <property type="nucleotide sequence ID" value="NZ_CP036434.1"/>
</dbReference>
<protein>
    <submittedName>
        <fullName evidence="2">Uncharacterized protein</fullName>
    </submittedName>
</protein>